<protein>
    <submittedName>
        <fullName evidence="4">Heat shock 70 kDa protein-like protein</fullName>
    </submittedName>
</protein>
<dbReference type="OrthoDB" id="2401965at2759"/>
<dbReference type="GO" id="GO:0140662">
    <property type="term" value="F:ATP-dependent protein folding chaperone"/>
    <property type="evidence" value="ECO:0007669"/>
    <property type="project" value="InterPro"/>
</dbReference>
<keyword evidence="4" id="KW-0346">Stress response</keyword>
<dbReference type="VEuPathDB" id="VectorBase:LDEU014302"/>
<dbReference type="EMBL" id="NCKV01055197">
    <property type="protein sequence ID" value="RWS03043.1"/>
    <property type="molecule type" value="Genomic_DNA"/>
</dbReference>
<gene>
    <name evidence="4" type="ORF">B4U80_05276</name>
</gene>
<keyword evidence="2" id="KW-0547">Nucleotide-binding</keyword>
<keyword evidence="3" id="KW-0067">ATP-binding</keyword>
<dbReference type="AlphaFoldDB" id="A0A443QJ59"/>
<dbReference type="PANTHER" id="PTHR19375">
    <property type="entry name" value="HEAT SHOCK PROTEIN 70KDA"/>
    <property type="match status" value="1"/>
</dbReference>
<evidence type="ECO:0000313" key="5">
    <source>
        <dbReference type="Proteomes" id="UP000288716"/>
    </source>
</evidence>
<organism evidence="4 5">
    <name type="scientific">Leptotrombidium deliense</name>
    <dbReference type="NCBI Taxonomy" id="299467"/>
    <lineage>
        <taxon>Eukaryota</taxon>
        <taxon>Metazoa</taxon>
        <taxon>Ecdysozoa</taxon>
        <taxon>Arthropoda</taxon>
        <taxon>Chelicerata</taxon>
        <taxon>Arachnida</taxon>
        <taxon>Acari</taxon>
        <taxon>Acariformes</taxon>
        <taxon>Trombidiformes</taxon>
        <taxon>Prostigmata</taxon>
        <taxon>Anystina</taxon>
        <taxon>Parasitengona</taxon>
        <taxon>Trombiculoidea</taxon>
        <taxon>Trombiculidae</taxon>
        <taxon>Leptotrombidium</taxon>
    </lineage>
</organism>
<dbReference type="InterPro" id="IPR013126">
    <property type="entry name" value="Hsp_70_fam"/>
</dbReference>
<dbReference type="InterPro" id="IPR018181">
    <property type="entry name" value="Heat_shock_70_CS"/>
</dbReference>
<keyword evidence="5" id="KW-1185">Reference proteome</keyword>
<name>A0A443QJ59_9ACAR</name>
<evidence type="ECO:0000256" key="3">
    <source>
        <dbReference type="ARBA" id="ARBA00022840"/>
    </source>
</evidence>
<accession>A0A443QJ59</accession>
<dbReference type="FunFam" id="3.30.30.30:FF:000005">
    <property type="entry name" value="Heat shock protein ssb1"/>
    <property type="match status" value="1"/>
</dbReference>
<dbReference type="Gene3D" id="3.30.420.40">
    <property type="match status" value="1"/>
</dbReference>
<sequence length="92" mass="10503">MLSNIIGIDLGTTHSCVAIYSNERLEVFENDHGLRTTPSNVALTENESIVGIEAKLHTCIDPSNTVFDTKRMIGRSFDDHYIQRDMKFWPFK</sequence>
<dbReference type="PRINTS" id="PR00301">
    <property type="entry name" value="HEATSHOCK70"/>
</dbReference>
<evidence type="ECO:0000256" key="1">
    <source>
        <dbReference type="ARBA" id="ARBA00007381"/>
    </source>
</evidence>
<dbReference type="FunFam" id="3.30.420.40:FF:000028">
    <property type="entry name" value="heat shock 70 kDa protein-like"/>
    <property type="match status" value="1"/>
</dbReference>
<dbReference type="GO" id="GO:0005524">
    <property type="term" value="F:ATP binding"/>
    <property type="evidence" value="ECO:0007669"/>
    <property type="project" value="UniProtKB-KW"/>
</dbReference>
<dbReference type="InterPro" id="IPR043129">
    <property type="entry name" value="ATPase_NBD"/>
</dbReference>
<dbReference type="Proteomes" id="UP000288716">
    <property type="component" value="Unassembled WGS sequence"/>
</dbReference>
<reference evidence="4 5" key="1">
    <citation type="journal article" date="2018" name="Gigascience">
        <title>Genomes of trombidid mites reveal novel predicted allergens and laterally-transferred genes associated with secondary metabolism.</title>
        <authorList>
            <person name="Dong X."/>
            <person name="Chaisiri K."/>
            <person name="Xia D."/>
            <person name="Armstrong S.D."/>
            <person name="Fang Y."/>
            <person name="Donnelly M.J."/>
            <person name="Kadowaki T."/>
            <person name="McGarry J.W."/>
            <person name="Darby A.C."/>
            <person name="Makepeace B.L."/>
        </authorList>
    </citation>
    <scope>NUCLEOTIDE SEQUENCE [LARGE SCALE GENOMIC DNA]</scope>
    <source>
        <strain evidence="4">UoL-UT</strain>
    </source>
</reference>
<comment type="similarity">
    <text evidence="1">Belongs to the heat shock protein 70 family.</text>
</comment>
<proteinExistence type="inferred from homology"/>
<evidence type="ECO:0000313" key="4">
    <source>
        <dbReference type="EMBL" id="RWS03043.1"/>
    </source>
</evidence>
<dbReference type="STRING" id="299467.A0A443QJ59"/>
<comment type="caution">
    <text evidence="4">The sequence shown here is derived from an EMBL/GenBank/DDBJ whole genome shotgun (WGS) entry which is preliminary data.</text>
</comment>
<evidence type="ECO:0000256" key="2">
    <source>
        <dbReference type="ARBA" id="ARBA00022741"/>
    </source>
</evidence>
<dbReference type="PROSITE" id="PS00297">
    <property type="entry name" value="HSP70_1"/>
    <property type="match status" value="1"/>
</dbReference>
<dbReference type="SUPFAM" id="SSF53067">
    <property type="entry name" value="Actin-like ATPase domain"/>
    <property type="match status" value="1"/>
</dbReference>
<feature type="non-terminal residue" evidence="4">
    <location>
        <position position="92"/>
    </location>
</feature>
<dbReference type="Pfam" id="PF00012">
    <property type="entry name" value="HSP70"/>
    <property type="match status" value="1"/>
</dbReference>